<feature type="transmembrane region" description="Helical" evidence="1">
    <location>
        <begin position="30"/>
        <end position="49"/>
    </location>
</feature>
<sequence length="204" mass="22925">MLVESMATSVIVGKARGGKVKNIEKINIKAWYLFILGFILEFTSVYLYSNKIGNFTKIIDNYFIYIHGFSYLLIFIGLILNFNKKSLVLVFIGTLLNFIVITANGGQMPVSGAGLENLGLMDQLNMLKQESIATHTLVTDSSKLVFLGDIIPIPKPYPLPKMISIGDIFIALGIFFFLQGAMVNRKLSKHKPNMIRFQYKSKNM</sequence>
<feature type="transmembrane region" description="Helical" evidence="1">
    <location>
        <begin position="162"/>
        <end position="183"/>
    </location>
</feature>
<feature type="transmembrane region" description="Helical" evidence="1">
    <location>
        <begin position="61"/>
        <end position="80"/>
    </location>
</feature>
<dbReference type="RefSeq" id="WP_006316464.1">
    <property type="nucleotide sequence ID" value="NZ_ARZA01000256.1"/>
</dbReference>
<keyword evidence="3" id="KW-1185">Reference proteome</keyword>
<name>R1CSH5_9FIRM</name>
<dbReference type="eggNOG" id="ENOG5030JTI">
    <property type="taxonomic scope" value="Bacteria"/>
</dbReference>
<gene>
    <name evidence="2" type="ORF">L21TH_2301</name>
</gene>
<accession>R1CSH5</accession>
<dbReference type="InterPro" id="IPR035168">
    <property type="entry name" value="DUF5317"/>
</dbReference>
<keyword evidence="1" id="KW-0472">Membrane</keyword>
<feature type="transmembrane region" description="Helical" evidence="1">
    <location>
        <begin position="87"/>
        <end position="106"/>
    </location>
</feature>
<dbReference type="PATRIC" id="fig|1304284.3.peg.2250"/>
<evidence type="ECO:0000313" key="2">
    <source>
        <dbReference type="EMBL" id="EOC99658.1"/>
    </source>
</evidence>
<dbReference type="EMBL" id="ARZA01000256">
    <property type="protein sequence ID" value="EOC99658.1"/>
    <property type="molecule type" value="Genomic_DNA"/>
</dbReference>
<reference evidence="2 3" key="1">
    <citation type="journal article" date="2015" name="Geomicrobiol. J.">
        <title>Caldisalinibacter kiritimatiensis gen. nov., sp. nov., a moderately thermohalophilic thiosulfate-reducing bacterium from a hypersaline microbial mat.</title>
        <authorList>
            <person name="Ben Hania W."/>
            <person name="Joseph M."/>
            <person name="Fiebig A."/>
            <person name="Bunk B."/>
            <person name="Klenk H.-P."/>
            <person name="Fardeau M.-L."/>
            <person name="Spring S."/>
        </authorList>
    </citation>
    <scope>NUCLEOTIDE SEQUENCE [LARGE SCALE GENOMIC DNA]</scope>
    <source>
        <strain evidence="2 3">L21-TH-D2</strain>
    </source>
</reference>
<keyword evidence="1" id="KW-1133">Transmembrane helix</keyword>
<dbReference type="STRING" id="1304284.L21TH_2301"/>
<dbReference type="Pfam" id="PF17248">
    <property type="entry name" value="DUF5317"/>
    <property type="match status" value="1"/>
</dbReference>
<protein>
    <recommendedName>
        <fullName evidence="4">DUF5317 domain-containing protein</fullName>
    </recommendedName>
</protein>
<keyword evidence="1" id="KW-0812">Transmembrane</keyword>
<evidence type="ECO:0000313" key="3">
    <source>
        <dbReference type="Proteomes" id="UP000013378"/>
    </source>
</evidence>
<dbReference type="AlphaFoldDB" id="R1CSH5"/>
<organism evidence="2 3">
    <name type="scientific">Caldisalinibacter kiritimatiensis</name>
    <dbReference type="NCBI Taxonomy" id="1304284"/>
    <lineage>
        <taxon>Bacteria</taxon>
        <taxon>Bacillati</taxon>
        <taxon>Bacillota</taxon>
        <taxon>Tissierellia</taxon>
        <taxon>Tissierellales</taxon>
        <taxon>Thermohalobacteraceae</taxon>
        <taxon>Caldisalinibacter</taxon>
    </lineage>
</organism>
<evidence type="ECO:0008006" key="4">
    <source>
        <dbReference type="Google" id="ProtNLM"/>
    </source>
</evidence>
<proteinExistence type="predicted"/>
<dbReference type="Proteomes" id="UP000013378">
    <property type="component" value="Unassembled WGS sequence"/>
</dbReference>
<dbReference type="OrthoDB" id="37447at2"/>
<comment type="caution">
    <text evidence="2">The sequence shown here is derived from an EMBL/GenBank/DDBJ whole genome shotgun (WGS) entry which is preliminary data.</text>
</comment>
<evidence type="ECO:0000256" key="1">
    <source>
        <dbReference type="SAM" id="Phobius"/>
    </source>
</evidence>